<evidence type="ECO:0008006" key="4">
    <source>
        <dbReference type="Google" id="ProtNLM"/>
    </source>
</evidence>
<accession>A0A6A6SY04</accession>
<keyword evidence="1" id="KW-0732">Signal</keyword>
<proteinExistence type="predicted"/>
<feature type="signal peptide" evidence="1">
    <location>
        <begin position="1"/>
        <end position="24"/>
    </location>
</feature>
<evidence type="ECO:0000313" key="3">
    <source>
        <dbReference type="Proteomes" id="UP000799324"/>
    </source>
</evidence>
<organism evidence="2 3">
    <name type="scientific">Lophiostoma macrostomum CBS 122681</name>
    <dbReference type="NCBI Taxonomy" id="1314788"/>
    <lineage>
        <taxon>Eukaryota</taxon>
        <taxon>Fungi</taxon>
        <taxon>Dikarya</taxon>
        <taxon>Ascomycota</taxon>
        <taxon>Pezizomycotina</taxon>
        <taxon>Dothideomycetes</taxon>
        <taxon>Pleosporomycetidae</taxon>
        <taxon>Pleosporales</taxon>
        <taxon>Lophiostomataceae</taxon>
        <taxon>Lophiostoma</taxon>
    </lineage>
</organism>
<sequence length="124" mass="13068">MLLPTFPLTLPTIALFFSAPSSQSRQLSPRQDTDNICGLASAPDGTKSDLTNDNNACTPFVAPINFFTLDDPSDGGKCAQCAFFENADCSGMELKVQVGADTFGNTILFTSRRCGDVVAGGFSS</sequence>
<evidence type="ECO:0000256" key="1">
    <source>
        <dbReference type="SAM" id="SignalP"/>
    </source>
</evidence>
<dbReference type="Proteomes" id="UP000799324">
    <property type="component" value="Unassembled WGS sequence"/>
</dbReference>
<dbReference type="AlphaFoldDB" id="A0A6A6SY04"/>
<feature type="chain" id="PRO_5025378183" description="Expansin-like EG45 domain-containing protein" evidence="1">
    <location>
        <begin position="25"/>
        <end position="124"/>
    </location>
</feature>
<reference evidence="2" key="1">
    <citation type="journal article" date="2020" name="Stud. Mycol.">
        <title>101 Dothideomycetes genomes: a test case for predicting lifestyles and emergence of pathogens.</title>
        <authorList>
            <person name="Haridas S."/>
            <person name="Albert R."/>
            <person name="Binder M."/>
            <person name="Bloem J."/>
            <person name="Labutti K."/>
            <person name="Salamov A."/>
            <person name="Andreopoulos B."/>
            <person name="Baker S."/>
            <person name="Barry K."/>
            <person name="Bills G."/>
            <person name="Bluhm B."/>
            <person name="Cannon C."/>
            <person name="Castanera R."/>
            <person name="Culley D."/>
            <person name="Daum C."/>
            <person name="Ezra D."/>
            <person name="Gonzalez J."/>
            <person name="Henrissat B."/>
            <person name="Kuo A."/>
            <person name="Liang C."/>
            <person name="Lipzen A."/>
            <person name="Lutzoni F."/>
            <person name="Magnuson J."/>
            <person name="Mondo S."/>
            <person name="Nolan M."/>
            <person name="Ohm R."/>
            <person name="Pangilinan J."/>
            <person name="Park H.-J."/>
            <person name="Ramirez L."/>
            <person name="Alfaro M."/>
            <person name="Sun H."/>
            <person name="Tritt A."/>
            <person name="Yoshinaga Y."/>
            <person name="Zwiers L.-H."/>
            <person name="Turgeon B."/>
            <person name="Goodwin S."/>
            <person name="Spatafora J."/>
            <person name="Crous P."/>
            <person name="Grigoriev I."/>
        </authorList>
    </citation>
    <scope>NUCLEOTIDE SEQUENCE</scope>
    <source>
        <strain evidence="2">CBS 122681</strain>
    </source>
</reference>
<evidence type="ECO:0000313" key="2">
    <source>
        <dbReference type="EMBL" id="KAF2652605.1"/>
    </source>
</evidence>
<protein>
    <recommendedName>
        <fullName evidence="4">Expansin-like EG45 domain-containing protein</fullName>
    </recommendedName>
</protein>
<gene>
    <name evidence="2" type="ORF">K491DRAFT_780926</name>
</gene>
<keyword evidence="3" id="KW-1185">Reference proteome</keyword>
<name>A0A6A6SY04_9PLEO</name>
<dbReference type="EMBL" id="MU004397">
    <property type="protein sequence ID" value="KAF2652605.1"/>
    <property type="molecule type" value="Genomic_DNA"/>
</dbReference>